<evidence type="ECO:0000256" key="12">
    <source>
        <dbReference type="PROSITE-ProRule" id="PRU00042"/>
    </source>
</evidence>
<dbReference type="GO" id="GO:0008270">
    <property type="term" value="F:zinc ion binding"/>
    <property type="evidence" value="ECO:0007669"/>
    <property type="project" value="UniProtKB-KW"/>
</dbReference>
<keyword evidence="8" id="KW-0805">Transcription regulation</keyword>
<keyword evidence="16" id="KW-1185">Reference proteome</keyword>
<evidence type="ECO:0000256" key="7">
    <source>
        <dbReference type="ARBA" id="ARBA00022833"/>
    </source>
</evidence>
<dbReference type="Proteomes" id="UP000261620">
    <property type="component" value="Unplaced"/>
</dbReference>
<comment type="subcellular location">
    <subcellularLocation>
        <location evidence="1">Nucleus</location>
    </subcellularLocation>
</comment>
<evidence type="ECO:0000256" key="1">
    <source>
        <dbReference type="ARBA" id="ARBA00004123"/>
    </source>
</evidence>
<keyword evidence="11" id="KW-0539">Nucleus</keyword>
<organism evidence="15 16">
    <name type="scientific">Mola mola</name>
    <name type="common">Ocean sunfish</name>
    <name type="synonym">Tetraodon mola</name>
    <dbReference type="NCBI Taxonomy" id="94237"/>
    <lineage>
        <taxon>Eukaryota</taxon>
        <taxon>Metazoa</taxon>
        <taxon>Chordata</taxon>
        <taxon>Craniata</taxon>
        <taxon>Vertebrata</taxon>
        <taxon>Euteleostomi</taxon>
        <taxon>Actinopterygii</taxon>
        <taxon>Neopterygii</taxon>
        <taxon>Teleostei</taxon>
        <taxon>Neoteleostei</taxon>
        <taxon>Acanthomorphata</taxon>
        <taxon>Eupercaria</taxon>
        <taxon>Tetraodontiformes</taxon>
        <taxon>Molidae</taxon>
        <taxon>Mola</taxon>
    </lineage>
</organism>
<keyword evidence="10" id="KW-0804">Transcription</keyword>
<dbReference type="AlphaFoldDB" id="A0A3Q3W9P7"/>
<reference evidence="15" key="1">
    <citation type="submission" date="2025-08" db="UniProtKB">
        <authorList>
            <consortium name="Ensembl"/>
        </authorList>
    </citation>
    <scope>IDENTIFICATION</scope>
</reference>
<dbReference type="PANTHER" id="PTHR15507">
    <property type="entry name" value="ZINC FINGER PROTEIN RLF"/>
    <property type="match status" value="1"/>
</dbReference>
<evidence type="ECO:0000259" key="14">
    <source>
        <dbReference type="PROSITE" id="PS50157"/>
    </source>
</evidence>
<dbReference type="STRING" id="94237.ENSMMOP00000013416"/>
<dbReference type="SMART" id="SM00355">
    <property type="entry name" value="ZnF_C2H2"/>
    <property type="match status" value="7"/>
</dbReference>
<keyword evidence="3" id="KW-0597">Phosphoprotein</keyword>
<feature type="compositionally biased region" description="Polar residues" evidence="13">
    <location>
        <begin position="862"/>
        <end position="887"/>
    </location>
</feature>
<dbReference type="Pfam" id="PF25580">
    <property type="entry name" value="TPR_Rlf"/>
    <property type="match status" value="1"/>
</dbReference>
<evidence type="ECO:0000256" key="6">
    <source>
        <dbReference type="ARBA" id="ARBA00022771"/>
    </source>
</evidence>
<feature type="region of interest" description="Disordered" evidence="13">
    <location>
        <begin position="862"/>
        <end position="898"/>
    </location>
</feature>
<feature type="region of interest" description="Disordered" evidence="13">
    <location>
        <begin position="562"/>
        <end position="654"/>
    </location>
</feature>
<keyword evidence="7" id="KW-0862">Zinc</keyword>
<keyword evidence="9" id="KW-0238">DNA-binding</keyword>
<evidence type="ECO:0000313" key="16">
    <source>
        <dbReference type="Proteomes" id="UP000261620"/>
    </source>
</evidence>
<comment type="similarity">
    <text evidence="2">Belongs to the krueppel C2H2-type zinc-finger protein family.</text>
</comment>
<evidence type="ECO:0000256" key="10">
    <source>
        <dbReference type="ARBA" id="ARBA00023163"/>
    </source>
</evidence>
<sequence>MAEKGSVCELEGLENQLQSLSSRYTSDELRADSKPFCSDFCKVVEEYASRWQVPLPQLRIFEVALCYFAQASAVFPSNCDHVLHTLSSLALSIFELLLFFDQKDLNEEPLKHFTVTFQECYLALARHQNVHLLQVERVVRSGGPWAGPGLQAVLSGSSLPQSEVDGCISSMLPVFFELRVRYLLSCERVSEAMSLAKCCAWHPTAGQHLFFLQLNLGFSPFQVAALNGEVAVHIICSLECEERDELLLSLCRAILSQQLCRGDMYHLCNLVFIWNKLHHRLKTPKTDLLKEIHQLMLSATNVNSIFPFIRAILQEVGEDGVQFCVELCANALESCPPCDVITKSLIYKTIAGLLPNDLEVCRACALLVFFLERTVEAYKTVYLLYMHPDQEYQVEHSPIRNHIRFETLQVLKKDLYFDPEFWNLIALRTNCLKLMSEKGVSSAVSKESRLESKSEVLRKSHTTFICSVPKLGASAVADVQLQTEGTDDSAPEENSEPTESEESKLEFCCTFCNKVFKGSRVVAHAMFHYRKDECMFCGMMFKDDLLAMMHLSDHIEKLKRSKESACNKGQENRLSETQDFSTSKTSARAKEVNTSSGQRSRGRPRKSVVCPKSINLPDSSPSGPRKLRSNGKPFDGPSTQDNRLQKSQGKERDSATLIQVHKEFSCSTEKKETETHVKKTTAKQDGKSVIEKNTDPQKVCCPVAGCTWFTDLSKKRVSLLYHALEDHYGEVRPLELAFRIGNNKCSICMRVLWSFEHFLHHVERHRLTPRHPCLHQGCTARFKTGMEMRRHTRRHSPLQAVCCLPGCSKLFICLWALNLHEREHYASKPSKPDKSSNMQTRDKHNLLSGKKQLDQKQNDHTAINTVDQTVSPCASTSKEDTSNVNELKSSHDPTVDKTTGILINSKSKKSVNKPIKRTHLNQKGTTHNTTTSIVTTKEGKTSGETPQSIKCPGYSLIISGQAATEDVKSTVCLETLEKYGKKPYMRLPPTAYLDERYTTMPKRRKEMLLSQSPQKTEQEKVTAALQRQRCANCFATFNSAEDLRNHVQVQKCSNLFGFDSDDEGESRGLHC</sequence>
<protein>
    <recommendedName>
        <fullName evidence="14">C2H2-type domain-containing protein</fullName>
    </recommendedName>
</protein>
<keyword evidence="6 12" id="KW-0863">Zinc-finger</keyword>
<dbReference type="InterPro" id="IPR013087">
    <property type="entry name" value="Znf_C2H2_type"/>
</dbReference>
<feature type="domain" description="C2H2-type" evidence="14">
    <location>
        <begin position="801"/>
        <end position="829"/>
    </location>
</feature>
<accession>A0A3Q3W9P7</accession>
<evidence type="ECO:0000313" key="15">
    <source>
        <dbReference type="Ensembl" id="ENSMMOP00000013416.1"/>
    </source>
</evidence>
<evidence type="ECO:0000256" key="2">
    <source>
        <dbReference type="ARBA" id="ARBA00006991"/>
    </source>
</evidence>
<dbReference type="PANTHER" id="PTHR15507:SF16">
    <property type="entry name" value="ZINC FINGER PROTEIN 654"/>
    <property type="match status" value="1"/>
</dbReference>
<feature type="compositionally biased region" description="Polar residues" evidence="13">
    <location>
        <begin position="577"/>
        <end position="599"/>
    </location>
</feature>
<feature type="compositionally biased region" description="Polar residues" evidence="13">
    <location>
        <begin position="637"/>
        <end position="647"/>
    </location>
</feature>
<evidence type="ECO:0000256" key="11">
    <source>
        <dbReference type="ARBA" id="ARBA00023242"/>
    </source>
</evidence>
<evidence type="ECO:0000256" key="8">
    <source>
        <dbReference type="ARBA" id="ARBA00023015"/>
    </source>
</evidence>
<dbReference type="InterPro" id="IPR057986">
    <property type="entry name" value="TPR_Rlf/292/654"/>
</dbReference>
<name>A0A3Q3W9P7_MOLML</name>
<dbReference type="InterPro" id="IPR052251">
    <property type="entry name" value="GH-ZnFinger_Regulators"/>
</dbReference>
<keyword evidence="5" id="KW-0677">Repeat</keyword>
<dbReference type="PROSITE" id="PS50157">
    <property type="entry name" value="ZINC_FINGER_C2H2_2"/>
    <property type="match status" value="1"/>
</dbReference>
<dbReference type="PROSITE" id="PS00028">
    <property type="entry name" value="ZINC_FINGER_C2H2_1"/>
    <property type="match status" value="2"/>
</dbReference>
<dbReference type="OMA" id="HEREHYG"/>
<dbReference type="GO" id="GO:0000981">
    <property type="term" value="F:DNA-binding transcription factor activity, RNA polymerase II-specific"/>
    <property type="evidence" value="ECO:0007669"/>
    <property type="project" value="TreeGrafter"/>
</dbReference>
<evidence type="ECO:0000256" key="5">
    <source>
        <dbReference type="ARBA" id="ARBA00022737"/>
    </source>
</evidence>
<evidence type="ECO:0000256" key="13">
    <source>
        <dbReference type="SAM" id="MobiDB-lite"/>
    </source>
</evidence>
<reference evidence="15" key="2">
    <citation type="submission" date="2025-09" db="UniProtKB">
        <authorList>
            <consortium name="Ensembl"/>
        </authorList>
    </citation>
    <scope>IDENTIFICATION</scope>
</reference>
<evidence type="ECO:0000256" key="9">
    <source>
        <dbReference type="ARBA" id="ARBA00023125"/>
    </source>
</evidence>
<dbReference type="GO" id="GO:0003677">
    <property type="term" value="F:DNA binding"/>
    <property type="evidence" value="ECO:0007669"/>
    <property type="project" value="UniProtKB-KW"/>
</dbReference>
<evidence type="ECO:0000256" key="3">
    <source>
        <dbReference type="ARBA" id="ARBA00022553"/>
    </source>
</evidence>
<keyword evidence="4" id="KW-0479">Metal-binding</keyword>
<dbReference type="GO" id="GO:0005634">
    <property type="term" value="C:nucleus"/>
    <property type="evidence" value="ECO:0007669"/>
    <property type="project" value="UniProtKB-SubCell"/>
</dbReference>
<feature type="compositionally biased region" description="Basic and acidic residues" evidence="13">
    <location>
        <begin position="562"/>
        <end position="576"/>
    </location>
</feature>
<proteinExistence type="inferred from homology"/>
<evidence type="ECO:0000256" key="4">
    <source>
        <dbReference type="ARBA" id="ARBA00022723"/>
    </source>
</evidence>
<dbReference type="Ensembl" id="ENSMMOT00000013637.1">
    <property type="protein sequence ID" value="ENSMMOP00000013416.1"/>
    <property type="gene ID" value="ENSMMOG00000010298.1"/>
</dbReference>